<gene>
    <name evidence="1" type="ORF">JCM9152_1433</name>
</gene>
<protein>
    <submittedName>
        <fullName evidence="1">Uncharacterized protein</fullName>
    </submittedName>
</protein>
<name>W4QEE0_9BACI</name>
<dbReference type="NCBIfam" id="NF033536">
    <property type="entry name" value="lasso_PqqD_Bac"/>
    <property type="match status" value="1"/>
</dbReference>
<evidence type="ECO:0000313" key="2">
    <source>
        <dbReference type="Proteomes" id="UP000018895"/>
    </source>
</evidence>
<evidence type="ECO:0000313" key="1">
    <source>
        <dbReference type="EMBL" id="GAE30038.1"/>
    </source>
</evidence>
<dbReference type="EMBL" id="BAUU01000008">
    <property type="protein sequence ID" value="GAE30038.1"/>
    <property type="molecule type" value="Genomic_DNA"/>
</dbReference>
<comment type="caution">
    <text evidence="1">The sequence shown here is derived from an EMBL/GenBank/DDBJ whole genome shotgun (WGS) entry which is preliminary data.</text>
</comment>
<dbReference type="STRING" id="1236971.JCM9152_1433"/>
<keyword evidence="2" id="KW-1185">Reference proteome</keyword>
<proteinExistence type="predicted"/>
<dbReference type="InterPro" id="IPR041881">
    <property type="entry name" value="PqqD_sf"/>
</dbReference>
<dbReference type="Proteomes" id="UP000018895">
    <property type="component" value="Unassembled WGS sequence"/>
</dbReference>
<sequence length="100" mass="11336">MKAKSILSIEDQIVQAKGNVVSDMDGEKVMLNITKGKYYNLGSVGGDIWELLQSPTTIGQVVMKLHEQYDVTEEQCERHVIQFIEKLLKEDLIILNSKEV</sequence>
<reference evidence="1" key="1">
    <citation type="journal article" date="2014" name="Genome Announc.">
        <title>Draft Genome Sequences of Three Alkaliphilic Bacillus Strains, Bacillus wakoensis JCM 9140T, Bacillus akibai JCM 9157T, and Bacillus hemicellulosilyticus JCM 9152T.</title>
        <authorList>
            <person name="Yuki M."/>
            <person name="Oshima K."/>
            <person name="Suda W."/>
            <person name="Oshida Y."/>
            <person name="Kitamura K."/>
            <person name="Iida T."/>
            <person name="Hattori M."/>
            <person name="Ohkuma M."/>
        </authorList>
    </citation>
    <scope>NUCLEOTIDE SEQUENCE [LARGE SCALE GENOMIC DNA]</scope>
    <source>
        <strain evidence="1">JCM 9152</strain>
    </source>
</reference>
<dbReference type="AlphaFoldDB" id="W4QEE0"/>
<dbReference type="InterPro" id="IPR008792">
    <property type="entry name" value="PQQD"/>
</dbReference>
<dbReference type="Gene3D" id="1.10.10.1150">
    <property type="entry name" value="Coenzyme PQQ synthesis protein D (PqqD)"/>
    <property type="match status" value="1"/>
</dbReference>
<dbReference type="Pfam" id="PF05402">
    <property type="entry name" value="PqqD"/>
    <property type="match status" value="1"/>
</dbReference>
<organism evidence="1 2">
    <name type="scientific">Halalkalibacter hemicellulosilyticusJCM 9152</name>
    <dbReference type="NCBI Taxonomy" id="1236971"/>
    <lineage>
        <taxon>Bacteria</taxon>
        <taxon>Bacillati</taxon>
        <taxon>Bacillota</taxon>
        <taxon>Bacilli</taxon>
        <taxon>Bacillales</taxon>
        <taxon>Bacillaceae</taxon>
        <taxon>Halalkalibacter</taxon>
    </lineage>
</organism>
<accession>W4QEE0</accession>